<dbReference type="InterPro" id="IPR036679">
    <property type="entry name" value="FlgN-like_sf"/>
</dbReference>
<dbReference type="EMBL" id="CP010086">
    <property type="protein sequence ID" value="AJH01351.1"/>
    <property type="molecule type" value="Genomic_DNA"/>
</dbReference>
<feature type="coiled-coil region" evidence="2">
    <location>
        <begin position="2"/>
        <end position="33"/>
    </location>
</feature>
<keyword evidence="1" id="KW-1005">Bacterial flagellum biogenesis</keyword>
<dbReference type="RefSeq" id="WP_041899775.1">
    <property type="nucleotide sequence ID" value="NZ_CP010086.2"/>
</dbReference>
<dbReference type="Gene3D" id="1.20.58.300">
    <property type="entry name" value="FlgN-like"/>
    <property type="match status" value="1"/>
</dbReference>
<evidence type="ECO:0000313" key="4">
    <source>
        <dbReference type="Proteomes" id="UP000031866"/>
    </source>
</evidence>
<dbReference type="Pfam" id="PF05130">
    <property type="entry name" value="FlgN"/>
    <property type="match status" value="1"/>
</dbReference>
<protein>
    <submittedName>
        <fullName evidence="3">Flagellar biosynthesis protein FlgN</fullName>
    </submittedName>
</protein>
<accession>A0A0B5QK96</accession>
<dbReference type="KEGG" id="cbei:LF65_04822"/>
<sequence>MINELIKLIQSQEEELQRLLELLETQYKMIMSKDVFGLEGLVDKINECGKKIAKQEIERRNLTGEQNIKEIIYNSNNDKLKELYGKIQTTLNNTIMKKETNDMLLKQQIVFNNKMLEIINPRREMKTYNSYGNLSR</sequence>
<keyword evidence="2" id="KW-0175">Coiled coil</keyword>
<dbReference type="GO" id="GO:0044780">
    <property type="term" value="P:bacterial-type flagellum assembly"/>
    <property type="evidence" value="ECO:0007669"/>
    <property type="project" value="InterPro"/>
</dbReference>
<organism evidence="3 4">
    <name type="scientific">Clostridium beijerinckii</name>
    <name type="common">Clostridium MP</name>
    <dbReference type="NCBI Taxonomy" id="1520"/>
    <lineage>
        <taxon>Bacteria</taxon>
        <taxon>Bacillati</taxon>
        <taxon>Bacillota</taxon>
        <taxon>Clostridia</taxon>
        <taxon>Eubacteriales</taxon>
        <taxon>Clostridiaceae</taxon>
        <taxon>Clostridium</taxon>
    </lineage>
</organism>
<dbReference type="Proteomes" id="UP000031866">
    <property type="component" value="Chromosome"/>
</dbReference>
<dbReference type="STRING" id="1520.LF65_04822"/>
<keyword evidence="3" id="KW-0969">Cilium</keyword>
<keyword evidence="3" id="KW-0966">Cell projection</keyword>
<proteinExistence type="predicted"/>
<evidence type="ECO:0000256" key="1">
    <source>
        <dbReference type="ARBA" id="ARBA00022795"/>
    </source>
</evidence>
<dbReference type="InterPro" id="IPR007809">
    <property type="entry name" value="FlgN-like"/>
</dbReference>
<dbReference type="OrthoDB" id="1755640at2"/>
<name>A0A0B5QK96_CLOBE</name>
<reference evidence="4" key="1">
    <citation type="submission" date="2014-12" db="EMBL/GenBank/DDBJ databases">
        <title>Genome sequence of Clostridium beijerinckii strain 59B.</title>
        <authorList>
            <person name="Little G.T."/>
            <person name="Minton N.P."/>
        </authorList>
    </citation>
    <scope>NUCLEOTIDE SEQUENCE [LARGE SCALE GENOMIC DNA]</scope>
    <source>
        <strain evidence="4">59B</strain>
    </source>
</reference>
<evidence type="ECO:0000256" key="2">
    <source>
        <dbReference type="SAM" id="Coils"/>
    </source>
</evidence>
<dbReference type="SUPFAM" id="SSF140566">
    <property type="entry name" value="FlgN-like"/>
    <property type="match status" value="1"/>
</dbReference>
<gene>
    <name evidence="3" type="ORF">LF65_04822</name>
</gene>
<keyword evidence="3" id="KW-0282">Flagellum</keyword>
<evidence type="ECO:0000313" key="3">
    <source>
        <dbReference type="EMBL" id="AJH01351.1"/>
    </source>
</evidence>
<dbReference type="AlphaFoldDB" id="A0A0B5QK96"/>